<evidence type="ECO:0000313" key="2">
    <source>
        <dbReference type="Proteomes" id="UP000006247"/>
    </source>
</evidence>
<sequence length="84" mass="9233">MVMLSWVSASSVICVRPRLRRVCGIRLRRVSRWRVCGSATSRPNSCARSALCLRLVSGCYRTVSGGGCGLPVWLLGVIRIALNR</sequence>
<name>C0E243_9CORY</name>
<dbReference type="EMBL" id="ACEB01000017">
    <property type="protein sequence ID" value="EEG27385.1"/>
    <property type="molecule type" value="Genomic_DNA"/>
</dbReference>
<organism evidence="1 2">
    <name type="scientific">Corynebacterium matruchotii ATCC 33806</name>
    <dbReference type="NCBI Taxonomy" id="566549"/>
    <lineage>
        <taxon>Bacteria</taxon>
        <taxon>Bacillati</taxon>
        <taxon>Actinomycetota</taxon>
        <taxon>Actinomycetes</taxon>
        <taxon>Mycobacteriales</taxon>
        <taxon>Corynebacteriaceae</taxon>
        <taxon>Corynebacterium</taxon>
    </lineage>
</organism>
<protein>
    <submittedName>
        <fullName evidence="1">Uncharacterized protein</fullName>
    </submittedName>
</protein>
<proteinExistence type="predicted"/>
<reference evidence="1 2" key="1">
    <citation type="submission" date="2009-01" db="EMBL/GenBank/DDBJ databases">
        <authorList>
            <person name="Fulton L."/>
            <person name="Clifton S."/>
            <person name="Chinwalla A.T."/>
            <person name="Mitreva M."/>
            <person name="Sodergren E."/>
            <person name="Weinstock G."/>
            <person name="Clifton S."/>
            <person name="Dooling D.J."/>
            <person name="Fulton B."/>
            <person name="Minx P."/>
            <person name="Pepin K.H."/>
            <person name="Johnson M."/>
            <person name="Bhonagiri V."/>
            <person name="Nash W.E."/>
            <person name="Mardis E.R."/>
            <person name="Wilson R.K."/>
        </authorList>
    </citation>
    <scope>NUCLEOTIDE SEQUENCE [LARGE SCALE GENOMIC DNA]</scope>
    <source>
        <strain evidence="1 2">ATCC 33806</strain>
    </source>
</reference>
<dbReference type="Proteomes" id="UP000006247">
    <property type="component" value="Unassembled WGS sequence"/>
</dbReference>
<accession>C0E243</accession>
<dbReference type="HOGENOM" id="CLU_2521944_0_0_11"/>
<comment type="caution">
    <text evidence="1">The sequence shown here is derived from an EMBL/GenBank/DDBJ whole genome shotgun (WGS) entry which is preliminary data.</text>
</comment>
<evidence type="ECO:0000313" key="1">
    <source>
        <dbReference type="EMBL" id="EEG27385.1"/>
    </source>
</evidence>
<dbReference type="AlphaFoldDB" id="C0E243"/>
<gene>
    <name evidence="1" type="ORF">CORMATOL_01048</name>
</gene>